<keyword evidence="1" id="KW-0472">Membrane</keyword>
<evidence type="ECO:0000256" key="1">
    <source>
        <dbReference type="SAM" id="Phobius"/>
    </source>
</evidence>
<proteinExistence type="predicted"/>
<gene>
    <name evidence="2" type="ORF">E6H00_04890</name>
</gene>
<feature type="transmembrane region" description="Helical" evidence="1">
    <location>
        <begin position="139"/>
        <end position="158"/>
    </location>
</feature>
<comment type="caution">
    <text evidence="2">The sequence shown here is derived from an EMBL/GenBank/DDBJ whole genome shotgun (WGS) entry which is preliminary data.</text>
</comment>
<evidence type="ECO:0000313" key="2">
    <source>
        <dbReference type="EMBL" id="TMI91027.1"/>
    </source>
</evidence>
<evidence type="ECO:0000313" key="3">
    <source>
        <dbReference type="Proteomes" id="UP000318509"/>
    </source>
</evidence>
<sequence>MNTRLPTEIVASVLAASTVILSLPPLNLPPWAVFVSWAGCFAAGGPRAENLTKLWKTMPIGSTYALLIVLVVQATSGRLSFWGAQADTMATIFLLNTALMYTGRIKAVGFVPGMFFGFSSFFATYFGGWGPIAHNPFTAWIAVIIMNAIGPAYAYLNVKLALPVPNRPRGKGVVTAPAEP</sequence>
<feature type="transmembrane region" description="Helical" evidence="1">
    <location>
        <begin position="108"/>
        <end position="127"/>
    </location>
</feature>
<dbReference type="InterPro" id="IPR009476">
    <property type="entry name" value="DUF1097"/>
</dbReference>
<name>A0A537K5H2_9BACT</name>
<protein>
    <submittedName>
        <fullName evidence="2">DUF1097 domain-containing protein</fullName>
    </submittedName>
</protein>
<organism evidence="2 3">
    <name type="scientific">Candidatus Segetimicrobium genomatis</name>
    <dbReference type="NCBI Taxonomy" id="2569760"/>
    <lineage>
        <taxon>Bacteria</taxon>
        <taxon>Bacillati</taxon>
        <taxon>Candidatus Sysuimicrobiota</taxon>
        <taxon>Candidatus Sysuimicrobiia</taxon>
        <taxon>Candidatus Sysuimicrobiales</taxon>
        <taxon>Candidatus Segetimicrobiaceae</taxon>
        <taxon>Candidatus Segetimicrobium</taxon>
    </lineage>
</organism>
<dbReference type="Proteomes" id="UP000318509">
    <property type="component" value="Unassembled WGS sequence"/>
</dbReference>
<dbReference type="AlphaFoldDB" id="A0A537K5H2"/>
<accession>A0A537K5H2</accession>
<dbReference type="EMBL" id="VBAK01000105">
    <property type="protein sequence ID" value="TMI91027.1"/>
    <property type="molecule type" value="Genomic_DNA"/>
</dbReference>
<reference evidence="2 3" key="1">
    <citation type="journal article" date="2019" name="Nat. Microbiol.">
        <title>Mediterranean grassland soil C-N compound turnover is dependent on rainfall and depth, and is mediated by genomically divergent microorganisms.</title>
        <authorList>
            <person name="Diamond S."/>
            <person name="Andeer P.F."/>
            <person name="Li Z."/>
            <person name="Crits-Christoph A."/>
            <person name="Burstein D."/>
            <person name="Anantharaman K."/>
            <person name="Lane K.R."/>
            <person name="Thomas B.C."/>
            <person name="Pan C."/>
            <person name="Northen T.R."/>
            <person name="Banfield J.F."/>
        </authorList>
    </citation>
    <scope>NUCLEOTIDE SEQUENCE [LARGE SCALE GENOMIC DNA]</scope>
    <source>
        <strain evidence="2">NP_3</strain>
    </source>
</reference>
<feature type="transmembrane region" description="Helical" evidence="1">
    <location>
        <begin position="57"/>
        <end position="75"/>
    </location>
</feature>
<keyword evidence="1" id="KW-1133">Transmembrane helix</keyword>
<keyword evidence="1" id="KW-0812">Transmembrane</keyword>
<dbReference type="Pfam" id="PF06496">
    <property type="entry name" value="DUF1097"/>
    <property type="match status" value="1"/>
</dbReference>